<sequence>MVIGKNRSLELSCSSTPSRCTDHQRVMFPDPMMHVDDEVDKVDEGSNALDSHQFAVPTLAAHSTACTPRASVRGISDAKHQTEKEAAQPGSLTRWSPASPLLVPSSVKVDVLNKLMAESHNPEGAAAGENGDCLTKVSAFQVASCGERCDTEEDLFRHLDGSKVGDPLCGHLLSCTSSASDSCASELTGSVLVPTTKRVKRVGSYIMGPFLGEGVLGVVRDAIDTSNNGATSTKFRRVAVKCYKFPIATSNSDRRTQHDAPPSMASQQQRRQSELQRLHRSEVQNLQRFSSTSVLGAIDVFSSNGTHYAVLPVAICNLEQLVAATAHHKRCAAADSCPCRDTFPAAFQSCETAKMASNIVNQKASSMLCTNEFSNCRGWDMRKKCVPQKFVSLFPATVIRGVMRQLLSGVAHLHRQGLAHNDIKPQNILLFADGVVKIGDLASVSAEYNGRGTPLFLSPEVCRDFYRAGDSNEDGLTPVDPLKNDMWACGVVLYFLMTGYLSLFEHCECDNVYQLYRKIAEQTNPVNLSHVVDPPESEKDLETALDRQDNDSVGASVEGKHFRPLSSTSLLRLLAGLLDTDPNTRLTAEGALRHPSLKVFKEAGNRLTTEVNDDAAVENAMRTVQQLPLYQQFVEWDRRRHLQFTAECCFILGIRLPKSICVKPSDTTSDKAGEGHDNAVPVNSDDGALGDPPGVVDCSLFQPRERFDSHREASRGAEHAVVGLRRTHSNVERMKEYLGGVMRECGYSMLSKECLEGGADSEHSSRATSVKECVDCLQGMQYASVVGNEDETWGGSDNDLVEEQEKVKPGSYCRIM</sequence>
<gene>
    <name evidence="3" type="ORF">TCIL3000_10_2780</name>
</gene>
<name>G0UVV1_TRYCI</name>
<feature type="domain" description="Protein kinase" evidence="2">
    <location>
        <begin position="205"/>
        <end position="597"/>
    </location>
</feature>
<dbReference type="InterPro" id="IPR000719">
    <property type="entry name" value="Prot_kinase_dom"/>
</dbReference>
<feature type="region of interest" description="Disordered" evidence="1">
    <location>
        <begin position="528"/>
        <end position="558"/>
    </location>
</feature>
<dbReference type="InterPro" id="IPR011009">
    <property type="entry name" value="Kinase-like_dom_sf"/>
</dbReference>
<evidence type="ECO:0000313" key="3">
    <source>
        <dbReference type="EMBL" id="CCC93517.1"/>
    </source>
</evidence>
<feature type="region of interest" description="Disordered" evidence="1">
    <location>
        <begin position="252"/>
        <end position="277"/>
    </location>
</feature>
<dbReference type="GO" id="GO:0000407">
    <property type="term" value="C:phagophore assembly site"/>
    <property type="evidence" value="ECO:0007669"/>
    <property type="project" value="TreeGrafter"/>
</dbReference>
<dbReference type="SMART" id="SM00220">
    <property type="entry name" value="S_TKc"/>
    <property type="match status" value="1"/>
</dbReference>
<feature type="compositionally biased region" description="Basic and acidic residues" evidence="1">
    <location>
        <begin position="668"/>
        <end position="677"/>
    </location>
</feature>
<dbReference type="EMBL" id="HE575323">
    <property type="protein sequence ID" value="CCC93517.1"/>
    <property type="molecule type" value="Genomic_DNA"/>
</dbReference>
<dbReference type="GO" id="GO:0004674">
    <property type="term" value="F:protein serine/threonine kinase activity"/>
    <property type="evidence" value="ECO:0007669"/>
    <property type="project" value="InterPro"/>
</dbReference>
<dbReference type="GO" id="GO:0005524">
    <property type="term" value="F:ATP binding"/>
    <property type="evidence" value="ECO:0007669"/>
    <property type="project" value="InterPro"/>
</dbReference>
<protein>
    <submittedName>
        <fullName evidence="3">Uncharacterized protein TCIL3000_10_2780</fullName>
    </submittedName>
</protein>
<dbReference type="Gene3D" id="1.10.510.10">
    <property type="entry name" value="Transferase(Phosphotransferase) domain 1"/>
    <property type="match status" value="1"/>
</dbReference>
<dbReference type="AlphaFoldDB" id="G0UVV1"/>
<accession>G0UVV1</accession>
<dbReference type="PANTHER" id="PTHR24348:SF67">
    <property type="entry name" value="KINASE, PUTATIVE-RELATED"/>
    <property type="match status" value="1"/>
</dbReference>
<dbReference type="GO" id="GO:0000045">
    <property type="term" value="P:autophagosome assembly"/>
    <property type="evidence" value="ECO:0007669"/>
    <property type="project" value="TreeGrafter"/>
</dbReference>
<evidence type="ECO:0000259" key="2">
    <source>
        <dbReference type="PROSITE" id="PS50011"/>
    </source>
</evidence>
<dbReference type="GO" id="GO:0005829">
    <property type="term" value="C:cytosol"/>
    <property type="evidence" value="ECO:0007669"/>
    <property type="project" value="TreeGrafter"/>
</dbReference>
<dbReference type="Pfam" id="PF00069">
    <property type="entry name" value="Pkinase"/>
    <property type="match status" value="1"/>
</dbReference>
<dbReference type="SUPFAM" id="SSF56112">
    <property type="entry name" value="Protein kinase-like (PK-like)"/>
    <property type="match status" value="1"/>
</dbReference>
<dbReference type="PANTHER" id="PTHR24348">
    <property type="entry name" value="SERINE/THREONINE-PROTEIN KINASE UNC-51-RELATED"/>
    <property type="match status" value="1"/>
</dbReference>
<feature type="compositionally biased region" description="Basic and acidic residues" evidence="1">
    <location>
        <begin position="536"/>
        <end position="550"/>
    </location>
</feature>
<dbReference type="PROSITE" id="PS50011">
    <property type="entry name" value="PROTEIN_KINASE_DOM"/>
    <property type="match status" value="1"/>
</dbReference>
<proteinExistence type="predicted"/>
<dbReference type="InterPro" id="IPR008271">
    <property type="entry name" value="Ser/Thr_kinase_AS"/>
</dbReference>
<feature type="region of interest" description="Disordered" evidence="1">
    <location>
        <begin position="667"/>
        <end position="688"/>
    </location>
</feature>
<evidence type="ECO:0000256" key="1">
    <source>
        <dbReference type="SAM" id="MobiDB-lite"/>
    </source>
</evidence>
<reference evidence="3" key="1">
    <citation type="journal article" date="2012" name="Proc. Natl. Acad. Sci. U.S.A.">
        <title>Antigenic diversity is generated by distinct evolutionary mechanisms in African trypanosome species.</title>
        <authorList>
            <person name="Jackson A.P."/>
            <person name="Berry A."/>
            <person name="Aslett M."/>
            <person name="Allison H.C."/>
            <person name="Burton P."/>
            <person name="Vavrova-Anderson J."/>
            <person name="Brown R."/>
            <person name="Browne H."/>
            <person name="Corton N."/>
            <person name="Hauser H."/>
            <person name="Gamble J."/>
            <person name="Gilderthorp R."/>
            <person name="Marcello L."/>
            <person name="McQuillan J."/>
            <person name="Otto T.D."/>
            <person name="Quail M.A."/>
            <person name="Sanders M.J."/>
            <person name="van Tonder A."/>
            <person name="Ginger M.L."/>
            <person name="Field M.C."/>
            <person name="Barry J.D."/>
            <person name="Hertz-Fowler C."/>
            <person name="Berriman M."/>
        </authorList>
    </citation>
    <scope>NUCLEOTIDE SEQUENCE</scope>
    <source>
        <strain evidence="3">IL3000</strain>
    </source>
</reference>
<dbReference type="GO" id="GO:0005776">
    <property type="term" value="C:autophagosome"/>
    <property type="evidence" value="ECO:0007669"/>
    <property type="project" value="TreeGrafter"/>
</dbReference>
<dbReference type="PROSITE" id="PS00108">
    <property type="entry name" value="PROTEIN_KINASE_ST"/>
    <property type="match status" value="1"/>
</dbReference>
<feature type="region of interest" description="Disordered" evidence="1">
    <location>
        <begin position="73"/>
        <end position="93"/>
    </location>
</feature>
<dbReference type="InterPro" id="IPR045269">
    <property type="entry name" value="Atg1-like"/>
</dbReference>
<dbReference type="GO" id="GO:0010506">
    <property type="term" value="P:regulation of autophagy"/>
    <property type="evidence" value="ECO:0007669"/>
    <property type="project" value="InterPro"/>
</dbReference>
<dbReference type="VEuPathDB" id="TriTrypDB:TcIL3000_10_2780"/>
<dbReference type="GO" id="GO:0016020">
    <property type="term" value="C:membrane"/>
    <property type="evidence" value="ECO:0007669"/>
    <property type="project" value="TreeGrafter"/>
</dbReference>
<organism evidence="3">
    <name type="scientific">Trypanosoma congolense (strain IL3000)</name>
    <dbReference type="NCBI Taxonomy" id="1068625"/>
    <lineage>
        <taxon>Eukaryota</taxon>
        <taxon>Discoba</taxon>
        <taxon>Euglenozoa</taxon>
        <taxon>Kinetoplastea</taxon>
        <taxon>Metakinetoplastina</taxon>
        <taxon>Trypanosomatida</taxon>
        <taxon>Trypanosomatidae</taxon>
        <taxon>Trypanosoma</taxon>
        <taxon>Nannomonas</taxon>
    </lineage>
</organism>
<feature type="compositionally biased region" description="Basic and acidic residues" evidence="1">
    <location>
        <begin position="76"/>
        <end position="86"/>
    </location>
</feature>